<dbReference type="EMBL" id="FMWO01000054">
    <property type="protein sequence ID" value="SCZ85929.1"/>
    <property type="molecule type" value="Genomic_DNA"/>
</dbReference>
<keyword evidence="4" id="KW-1185">Reference proteome</keyword>
<protein>
    <recommendedName>
        <fullName evidence="2">AB hydrolase-1 domain-containing protein</fullName>
    </recommendedName>
</protein>
<gene>
    <name evidence="3" type="ORF">NSMM_460022</name>
</gene>
<dbReference type="InterPro" id="IPR029058">
    <property type="entry name" value="AB_hydrolase_fold"/>
</dbReference>
<feature type="transmembrane region" description="Helical" evidence="1">
    <location>
        <begin position="6"/>
        <end position="26"/>
    </location>
</feature>
<dbReference type="AlphaFoldDB" id="A0A1G5SHS1"/>
<dbReference type="SUPFAM" id="SSF53474">
    <property type="entry name" value="alpha/beta-Hydrolases"/>
    <property type="match status" value="1"/>
</dbReference>
<sequence>MQRMIWLVIISLVAGGLALLLLLFLFHPRLIYFPDKVIHSTPKIWNLSFENVALATSDGITLHGWWLPHPQPRASLLFLHGNGGNISHRLQKLQLFHQLGLSILIIDYRGYGFSKGNPDEQGTYLDAETAWRFLTQEKHVAVEKIIIYGESLGGAIAAWLANQVTAGALIVESSFTSIRDIGKYYYPFLPVDAITRIHYPTRDYLQTVTQPVLVIHSPSDDIVPYQMGRQLFELANPPKSFLEIQGNHNDGFLQSGAVYTDGLNRFIDQYFKCEITSIDSL</sequence>
<evidence type="ECO:0000256" key="1">
    <source>
        <dbReference type="SAM" id="Phobius"/>
    </source>
</evidence>
<reference evidence="3 4" key="1">
    <citation type="submission" date="2016-10" db="EMBL/GenBank/DDBJ databases">
        <authorList>
            <person name="de Groot N.N."/>
        </authorList>
    </citation>
    <scope>NUCLEOTIDE SEQUENCE [LARGE SCALE GENOMIC DNA]</scope>
    <source>
        <strain evidence="3">1</strain>
    </source>
</reference>
<dbReference type="OrthoDB" id="9777090at2"/>
<dbReference type="Proteomes" id="UP000198729">
    <property type="component" value="Unassembled WGS sequence"/>
</dbReference>
<keyword evidence="1" id="KW-1133">Transmembrane helix</keyword>
<name>A0A1G5SHS1_9PROT</name>
<dbReference type="PANTHER" id="PTHR12277:SF81">
    <property type="entry name" value="PROTEIN ABHD13"/>
    <property type="match status" value="1"/>
</dbReference>
<dbReference type="InterPro" id="IPR000073">
    <property type="entry name" value="AB_hydrolase_1"/>
</dbReference>
<evidence type="ECO:0000313" key="4">
    <source>
        <dbReference type="Proteomes" id="UP000198729"/>
    </source>
</evidence>
<keyword evidence="1" id="KW-0812">Transmembrane</keyword>
<dbReference type="RefSeq" id="WP_090286631.1">
    <property type="nucleotide sequence ID" value="NZ_FMWO01000054.1"/>
</dbReference>
<dbReference type="Gene3D" id="3.40.50.1820">
    <property type="entry name" value="alpha/beta hydrolase"/>
    <property type="match status" value="1"/>
</dbReference>
<feature type="domain" description="AB hydrolase-1" evidence="2">
    <location>
        <begin position="76"/>
        <end position="163"/>
    </location>
</feature>
<dbReference type="Pfam" id="PF00561">
    <property type="entry name" value="Abhydrolase_1"/>
    <property type="match status" value="1"/>
</dbReference>
<accession>A0A1G5SHS1</accession>
<proteinExistence type="predicted"/>
<evidence type="ECO:0000313" key="3">
    <source>
        <dbReference type="EMBL" id="SCZ85929.1"/>
    </source>
</evidence>
<keyword evidence="1" id="KW-0472">Membrane</keyword>
<organism evidence="3 4">
    <name type="scientific">Nitrosomonas mobilis</name>
    <dbReference type="NCBI Taxonomy" id="51642"/>
    <lineage>
        <taxon>Bacteria</taxon>
        <taxon>Pseudomonadati</taxon>
        <taxon>Pseudomonadota</taxon>
        <taxon>Betaproteobacteria</taxon>
        <taxon>Nitrosomonadales</taxon>
        <taxon>Nitrosomonadaceae</taxon>
        <taxon>Nitrosomonas</taxon>
    </lineage>
</organism>
<evidence type="ECO:0000259" key="2">
    <source>
        <dbReference type="Pfam" id="PF00561"/>
    </source>
</evidence>
<dbReference type="STRING" id="51642.NSMM_460022"/>
<dbReference type="PANTHER" id="PTHR12277">
    <property type="entry name" value="ALPHA/BETA HYDROLASE DOMAIN-CONTAINING PROTEIN"/>
    <property type="match status" value="1"/>
</dbReference>